<dbReference type="EMBL" id="AYCK01023266">
    <property type="status" value="NOT_ANNOTATED_CDS"/>
    <property type="molecule type" value="Genomic_DNA"/>
</dbReference>
<evidence type="ECO:0000256" key="1">
    <source>
        <dbReference type="SAM" id="MobiDB-lite"/>
    </source>
</evidence>
<feature type="compositionally biased region" description="Low complexity" evidence="1">
    <location>
        <begin position="124"/>
        <end position="135"/>
    </location>
</feature>
<sequence length="166" mass="18637">IFARPVFYIPAPPPPPLLQYQWPIPFSYNPFAGFPSYGMIAPPPPLPLPTYMEAPGYILPHPHVQPVDYRRMHHSQSYTQGAAHQNPNQMRRIRPNHFIPVRETVNSEVQTEPAQRGMHGYDMGSDSGRGSRSNSPCSPALSSPKQALTEVVVCKLPSREEKDLQV</sequence>
<proteinExistence type="predicted"/>
<organism evidence="2 3">
    <name type="scientific">Poecilia formosa</name>
    <name type="common">Amazon molly</name>
    <name type="synonym">Limia formosa</name>
    <dbReference type="NCBI Taxonomy" id="48698"/>
    <lineage>
        <taxon>Eukaryota</taxon>
        <taxon>Metazoa</taxon>
        <taxon>Chordata</taxon>
        <taxon>Craniata</taxon>
        <taxon>Vertebrata</taxon>
        <taxon>Euteleostomi</taxon>
        <taxon>Actinopterygii</taxon>
        <taxon>Neopterygii</taxon>
        <taxon>Teleostei</taxon>
        <taxon>Neoteleostei</taxon>
        <taxon>Acanthomorphata</taxon>
        <taxon>Ovalentaria</taxon>
        <taxon>Atherinomorphae</taxon>
        <taxon>Cyprinodontiformes</taxon>
        <taxon>Poeciliidae</taxon>
        <taxon>Poeciliinae</taxon>
        <taxon>Poecilia</taxon>
    </lineage>
</organism>
<dbReference type="GeneTree" id="ENSGT00980000199119"/>
<evidence type="ECO:0000313" key="3">
    <source>
        <dbReference type="Proteomes" id="UP000028760"/>
    </source>
</evidence>
<reference evidence="2" key="3">
    <citation type="submission" date="2025-09" db="UniProtKB">
        <authorList>
            <consortium name="Ensembl"/>
        </authorList>
    </citation>
    <scope>IDENTIFICATION</scope>
</reference>
<evidence type="ECO:0000313" key="2">
    <source>
        <dbReference type="Ensembl" id="ENSPFOP00000004537.2"/>
    </source>
</evidence>
<dbReference type="Proteomes" id="UP000028760">
    <property type="component" value="Unassembled WGS sequence"/>
</dbReference>
<reference evidence="3" key="1">
    <citation type="submission" date="2013-10" db="EMBL/GenBank/DDBJ databases">
        <authorList>
            <person name="Schartl M."/>
            <person name="Warren W."/>
        </authorList>
    </citation>
    <scope>NUCLEOTIDE SEQUENCE [LARGE SCALE GENOMIC DNA]</scope>
    <source>
        <strain evidence="3">female</strain>
    </source>
</reference>
<protein>
    <submittedName>
        <fullName evidence="2">Uncharacterized protein</fullName>
    </submittedName>
</protein>
<dbReference type="AlphaFoldDB" id="A0A087XFI4"/>
<dbReference type="Ensembl" id="ENSPFOT00000004545.2">
    <property type="protein sequence ID" value="ENSPFOP00000004537.2"/>
    <property type="gene ID" value="ENSPFOG00000004687.2"/>
</dbReference>
<accession>A0A087XFI4</accession>
<dbReference type="InterPro" id="IPR053309">
    <property type="entry name" value="Balbiani_Body_Formation"/>
</dbReference>
<keyword evidence="3" id="KW-1185">Reference proteome</keyword>
<dbReference type="PANTHER" id="PTHR38654">
    <property type="entry name" value="BUCKY BALL-RELATED"/>
    <property type="match status" value="1"/>
</dbReference>
<reference evidence="2" key="2">
    <citation type="submission" date="2025-08" db="UniProtKB">
        <authorList>
            <consortium name="Ensembl"/>
        </authorList>
    </citation>
    <scope>IDENTIFICATION</scope>
</reference>
<name>A0A087XFI4_POEFO</name>
<dbReference type="PANTHER" id="PTHR38654:SF1">
    <property type="entry name" value="BUCKY BALL"/>
    <property type="match status" value="1"/>
</dbReference>
<feature type="region of interest" description="Disordered" evidence="1">
    <location>
        <begin position="106"/>
        <end position="150"/>
    </location>
</feature>
<dbReference type="OMA" id="YVLPNTH"/>
<feature type="compositionally biased region" description="Polar residues" evidence="1">
    <location>
        <begin position="136"/>
        <end position="146"/>
    </location>
</feature>